<comment type="similarity">
    <text evidence="1">Belongs to the DSD1 family.</text>
</comment>
<evidence type="ECO:0000256" key="2">
    <source>
        <dbReference type="ARBA" id="ARBA00023239"/>
    </source>
</evidence>
<dbReference type="AlphaFoldDB" id="B9XF25"/>
<dbReference type="OrthoDB" id="9788869at2"/>
<comment type="caution">
    <text evidence="4">The sequence shown here is derived from an EMBL/GenBank/DDBJ whole genome shotgun (WGS) entry which is preliminary data.</text>
</comment>
<dbReference type="Gene3D" id="3.20.20.10">
    <property type="entry name" value="Alanine racemase"/>
    <property type="match status" value="1"/>
</dbReference>
<dbReference type="GO" id="GO:0008721">
    <property type="term" value="F:D-serine ammonia-lyase activity"/>
    <property type="evidence" value="ECO:0007669"/>
    <property type="project" value="TreeGrafter"/>
</dbReference>
<dbReference type="InterPro" id="IPR026956">
    <property type="entry name" value="D-ser_dehydrat-like_dom"/>
</dbReference>
<accession>B9XF25</accession>
<gene>
    <name evidence="4" type="ORF">Cflav_PD4201</name>
</gene>
<dbReference type="PANTHER" id="PTHR28004:SF2">
    <property type="entry name" value="D-SERINE DEHYDRATASE"/>
    <property type="match status" value="1"/>
</dbReference>
<evidence type="ECO:0000259" key="3">
    <source>
        <dbReference type="SMART" id="SM01119"/>
    </source>
</evidence>
<dbReference type="InterPro" id="IPR051466">
    <property type="entry name" value="D-amino_acid_metab_enzyme"/>
</dbReference>
<dbReference type="GO" id="GO:0036088">
    <property type="term" value="P:D-serine catabolic process"/>
    <property type="evidence" value="ECO:0007669"/>
    <property type="project" value="TreeGrafter"/>
</dbReference>
<name>B9XF25_PEDPL</name>
<keyword evidence="5" id="KW-1185">Reference proteome</keyword>
<proteinExistence type="inferred from homology"/>
<dbReference type="CDD" id="cd06819">
    <property type="entry name" value="PLPDE_III_LS_D-TA"/>
    <property type="match status" value="1"/>
</dbReference>
<dbReference type="Proteomes" id="UP000003688">
    <property type="component" value="Unassembled WGS sequence"/>
</dbReference>
<evidence type="ECO:0000313" key="4">
    <source>
        <dbReference type="EMBL" id="EEF61523.1"/>
    </source>
</evidence>
<dbReference type="EMBL" id="ABOX02000009">
    <property type="protein sequence ID" value="EEF61523.1"/>
    <property type="molecule type" value="Genomic_DNA"/>
</dbReference>
<dbReference type="Pfam" id="PF01168">
    <property type="entry name" value="Ala_racemase_N"/>
    <property type="match status" value="1"/>
</dbReference>
<dbReference type="Pfam" id="PF14031">
    <property type="entry name" value="D-ser_dehydrat"/>
    <property type="match status" value="1"/>
</dbReference>
<evidence type="ECO:0000313" key="5">
    <source>
        <dbReference type="Proteomes" id="UP000003688"/>
    </source>
</evidence>
<dbReference type="InterPro" id="IPR029066">
    <property type="entry name" value="PLP-binding_barrel"/>
</dbReference>
<keyword evidence="2" id="KW-0456">Lyase</keyword>
<dbReference type="InterPro" id="IPR042208">
    <property type="entry name" value="D-ser_dehydrat-like_sf"/>
</dbReference>
<evidence type="ECO:0000256" key="1">
    <source>
        <dbReference type="ARBA" id="ARBA00005323"/>
    </source>
</evidence>
<dbReference type="SMART" id="SM01119">
    <property type="entry name" value="D-ser_dehydrat"/>
    <property type="match status" value="1"/>
</dbReference>
<sequence length="368" mass="39532">MNSTNPNNWKGLPLAEVDTPSLLLDADALQANIDRMAAFFVNRPSGLRPHFKSHKCTKIVRLQMQAGAVGITCAKLGEAEVLADAGIREILIANQIVGHVKIARLIQLAKRAAPIVAVDSEENARMLSAAASAANVEIRALVEVDIGLNRCGVKSGAPALALTRLIASLPGIKFEGLQGYEGHLVDLPDEAERAEKTRAALKPLVETRRLIESSGIPVNIVTGGSTGTYTFTGDFPGVDEVQAGSYAAMDWYYFDIRPEFRQAMSILTTVISRPAPDIAIVDVGRKGVGAEFGPPRVKDLPGASIARFGSEEHASISLPKDCNMSVGDHLELIPSHGCTTSNLYREFIVHRHGVVEDVWPIEGSGQMR</sequence>
<protein>
    <submittedName>
        <fullName evidence="4">Alanine racemase domain protein</fullName>
    </submittedName>
</protein>
<reference evidence="4 5" key="1">
    <citation type="journal article" date="2011" name="J. Bacteriol.">
        <title>Genome sequence of 'Pedosphaera parvula' Ellin514, an aerobic Verrucomicrobial isolate from pasture soil.</title>
        <authorList>
            <person name="Kant R."/>
            <person name="van Passel M.W."/>
            <person name="Sangwan P."/>
            <person name="Palva A."/>
            <person name="Lucas S."/>
            <person name="Copeland A."/>
            <person name="Lapidus A."/>
            <person name="Glavina Del Rio T."/>
            <person name="Dalin E."/>
            <person name="Tice H."/>
            <person name="Bruce D."/>
            <person name="Goodwin L."/>
            <person name="Pitluck S."/>
            <person name="Chertkov O."/>
            <person name="Larimer F.W."/>
            <person name="Land M.L."/>
            <person name="Hauser L."/>
            <person name="Brettin T.S."/>
            <person name="Detter J.C."/>
            <person name="Han S."/>
            <person name="de Vos W.M."/>
            <person name="Janssen P.H."/>
            <person name="Smidt H."/>
        </authorList>
    </citation>
    <scope>NUCLEOTIDE SEQUENCE [LARGE SCALE GENOMIC DNA]</scope>
    <source>
        <strain evidence="4 5">Ellin514</strain>
    </source>
</reference>
<dbReference type="Gene3D" id="2.40.37.20">
    <property type="entry name" value="D-serine dehydratase-like domain"/>
    <property type="match status" value="1"/>
</dbReference>
<dbReference type="InterPro" id="IPR001608">
    <property type="entry name" value="Ala_racemase_N"/>
</dbReference>
<dbReference type="RefSeq" id="WP_007414415.1">
    <property type="nucleotide sequence ID" value="NZ_ABOX02000009.1"/>
</dbReference>
<dbReference type="STRING" id="320771.Cflav_PD4201"/>
<organism evidence="4 5">
    <name type="scientific">Pedosphaera parvula (strain Ellin514)</name>
    <dbReference type="NCBI Taxonomy" id="320771"/>
    <lineage>
        <taxon>Bacteria</taxon>
        <taxon>Pseudomonadati</taxon>
        <taxon>Verrucomicrobiota</taxon>
        <taxon>Pedosphaerae</taxon>
        <taxon>Pedosphaerales</taxon>
        <taxon>Pedosphaeraceae</taxon>
        <taxon>Pedosphaera</taxon>
    </lineage>
</organism>
<dbReference type="SUPFAM" id="SSF51419">
    <property type="entry name" value="PLP-binding barrel"/>
    <property type="match status" value="1"/>
</dbReference>
<dbReference type="PANTHER" id="PTHR28004">
    <property type="entry name" value="ZGC:162816-RELATED"/>
    <property type="match status" value="1"/>
</dbReference>
<feature type="domain" description="D-serine dehydratase-like" evidence="3">
    <location>
        <begin position="263"/>
        <end position="351"/>
    </location>
</feature>